<feature type="region of interest" description="Disordered" evidence="1">
    <location>
        <begin position="617"/>
        <end position="671"/>
    </location>
</feature>
<feature type="compositionally biased region" description="Low complexity" evidence="1">
    <location>
        <begin position="968"/>
        <end position="988"/>
    </location>
</feature>
<feature type="compositionally biased region" description="Basic and acidic residues" evidence="1">
    <location>
        <begin position="719"/>
        <end position="732"/>
    </location>
</feature>
<organism evidence="2 3">
    <name type="scientific">Pseudozyma flocculosa</name>
    <dbReference type="NCBI Taxonomy" id="84751"/>
    <lineage>
        <taxon>Eukaryota</taxon>
        <taxon>Fungi</taxon>
        <taxon>Dikarya</taxon>
        <taxon>Basidiomycota</taxon>
        <taxon>Ustilaginomycotina</taxon>
        <taxon>Ustilaginomycetes</taxon>
        <taxon>Ustilaginales</taxon>
        <taxon>Ustilaginaceae</taxon>
        <taxon>Pseudozyma</taxon>
    </lineage>
</organism>
<feature type="region of interest" description="Disordered" evidence="1">
    <location>
        <begin position="1180"/>
        <end position="1283"/>
    </location>
</feature>
<feature type="compositionally biased region" description="Polar residues" evidence="1">
    <location>
        <begin position="410"/>
        <end position="419"/>
    </location>
</feature>
<reference evidence="2 3" key="1">
    <citation type="submission" date="2018-03" db="EMBL/GenBank/DDBJ databases">
        <authorList>
            <person name="Guldener U."/>
        </authorList>
    </citation>
    <scope>NUCLEOTIDE SEQUENCE [LARGE SCALE GENOMIC DNA]</scope>
    <source>
        <strain evidence="2 3">DAOM196992</strain>
    </source>
</reference>
<name>A0A5C3F3W1_9BASI</name>
<evidence type="ECO:0000256" key="1">
    <source>
        <dbReference type="SAM" id="MobiDB-lite"/>
    </source>
</evidence>
<feature type="compositionally biased region" description="Polar residues" evidence="1">
    <location>
        <begin position="946"/>
        <end position="967"/>
    </location>
</feature>
<feature type="compositionally biased region" description="Basic and acidic residues" evidence="1">
    <location>
        <begin position="618"/>
        <end position="627"/>
    </location>
</feature>
<feature type="compositionally biased region" description="Low complexity" evidence="1">
    <location>
        <begin position="274"/>
        <end position="289"/>
    </location>
</feature>
<feature type="compositionally biased region" description="Low complexity" evidence="1">
    <location>
        <begin position="1618"/>
        <end position="1638"/>
    </location>
</feature>
<feature type="compositionally biased region" description="Low complexity" evidence="1">
    <location>
        <begin position="169"/>
        <end position="182"/>
    </location>
</feature>
<feature type="compositionally biased region" description="Basic residues" evidence="1">
    <location>
        <begin position="216"/>
        <end position="229"/>
    </location>
</feature>
<feature type="compositionally biased region" description="Low complexity" evidence="1">
    <location>
        <begin position="426"/>
        <end position="464"/>
    </location>
</feature>
<evidence type="ECO:0000313" key="2">
    <source>
        <dbReference type="EMBL" id="SPO38790.1"/>
    </source>
</evidence>
<feature type="compositionally biased region" description="Polar residues" evidence="1">
    <location>
        <begin position="78"/>
        <end position="88"/>
    </location>
</feature>
<feature type="region of interest" description="Disordered" evidence="1">
    <location>
        <begin position="1489"/>
        <end position="1560"/>
    </location>
</feature>
<feature type="compositionally biased region" description="Polar residues" evidence="1">
    <location>
        <begin position="989"/>
        <end position="1024"/>
    </location>
</feature>
<feature type="compositionally biased region" description="Pro residues" evidence="1">
    <location>
        <begin position="337"/>
        <end position="349"/>
    </location>
</feature>
<feature type="region of interest" description="Disordered" evidence="1">
    <location>
        <begin position="1820"/>
        <end position="1839"/>
    </location>
</feature>
<feature type="compositionally biased region" description="Acidic residues" evidence="1">
    <location>
        <begin position="629"/>
        <end position="638"/>
    </location>
</feature>
<protein>
    <submittedName>
        <fullName evidence="2">Uncharacterized protein</fullName>
    </submittedName>
</protein>
<feature type="compositionally biased region" description="Low complexity" evidence="1">
    <location>
        <begin position="1401"/>
        <end position="1427"/>
    </location>
</feature>
<feature type="region of interest" description="Disordered" evidence="1">
    <location>
        <begin position="1349"/>
        <end position="1371"/>
    </location>
</feature>
<feature type="compositionally biased region" description="Polar residues" evidence="1">
    <location>
        <begin position="1044"/>
        <end position="1067"/>
    </location>
</feature>
<keyword evidence="3" id="KW-1185">Reference proteome</keyword>
<feature type="region of interest" description="Disordered" evidence="1">
    <location>
        <begin position="685"/>
        <end position="1164"/>
    </location>
</feature>
<feature type="compositionally biased region" description="Basic and acidic residues" evidence="1">
    <location>
        <begin position="1357"/>
        <end position="1371"/>
    </location>
</feature>
<feature type="region of interest" description="Disordered" evidence="1">
    <location>
        <begin position="1608"/>
        <end position="1643"/>
    </location>
</feature>
<feature type="compositionally biased region" description="Polar residues" evidence="1">
    <location>
        <begin position="567"/>
        <end position="581"/>
    </location>
</feature>
<feature type="region of interest" description="Disordered" evidence="1">
    <location>
        <begin position="1395"/>
        <end position="1427"/>
    </location>
</feature>
<feature type="region of interest" description="Disordered" evidence="1">
    <location>
        <begin position="1"/>
        <end position="117"/>
    </location>
</feature>
<dbReference type="OrthoDB" id="3367100at2759"/>
<sequence>MSALDGAAANHRGGPASMLQSRRFDTYAQSPTSTPSAPRRRPQKMSPYTSPPHANADLMAFSTAIARPREPTARLASPHSQAVASSNGDDGIVAHPYAAPPSSDTLQAQIGGSAGRPVGSVVAPVSGLQVPGTAAAAVPPLGSELFDAIVQAADPRHPDHAAWQERYGSLASRSSRNSASSQSKRERVEQQRTGASPVPSRASQDQGRTDAAEPSRRKRDSLKSVRRGRPAVSQHAGLRDSDAEDSSEPSDGLAHGGEAPGACRIGRIGTSEHGSSPRLARSSSGGSAAKARRRRRPTDKGKMRAPPLPIPPPRVTSSTRWQATYGSPAPDQQQPWQPEPTPPLPPPHPASTSVVGSAQPALLEGGRRLASKPPAALPGPQLPSGPHALSERHRQAQRNTRPLPPLPTEHVSSPTSRTFAVSAGKPASFADPASPSSISYSHHAASASLGHSNNSSVSVPGSSSFHTPATAATWNEAGLNSPTSAGDSDRRPRGRTKTLEKGFFSLPRSMFNHKPSQRSLDADARSPTLSPPSPMVPSRPSYDAGSGRLKSVSKIQQIFGNEVVQPEPTSGPGSARKTSMQVPRVPVPSLHAPNDPQRARQRSMDVVRTLDQRVFPMRGDEEFRSNEFEMSDSEDGMDVEPGASFLPTSFASSPAARPSPRPGSRAPGVVRRSLDSIISPFRAGLVSNSKSNRSAGPLESVGPIHGPKSPDVGRQSMDTAREGRRSMSESRLVRPFLRQRPTKAGGRPLSRVTDGPEPAGDEVLPPAKTRGHGDYGVIDSDNEDGHEWRAQHYDPRSSTLVDPGHAAGPNGHRSDAAPTPRPTFAEAFSGDAGATGGVQRRGHERLLPAAELNERRTEHRRLGAEPSAAMHSRSATSLREAAMGDESTLRSASRQAPRHLKASREETRMPSSPAIPNGFTDLSSEDKKKILAQNTYFLPTRESRSRPPSANGSSNAHGNGAPNSESQHSGLLHGSLASASSCRSLASSYTQSTSAVHMATPHSTNELSFDSLSKQSATPTSQSRGRFAGLFSRVKGTLTPGKTPPSTSLSSFNSPVSTNIMTPSQSVEAGFSHSARLPQADRFENRSGDPSPPLGSGVNGSPAGLGFRYEAEEAKGSKKKQDFPRRLRAKSLASGRKKGKSPGLDGPENFETFISTMRPGEKISTLDEDWRRKLLSEAVDLSFGNRPLQPTPPVRSPSSQDLEHAAAVVVPQSPSAAETSPAPPSDGQAPEQGPRSLGKLLRKKKTAENLDELIQSFVATPPKMSHLDVAEEGAPRPSMSSVRGFDVADPDEGLRVAGSSAPLTIRKTLSPALLSDTVDARRDSMLEAGSDDGRASPRADDADDFAEVLQSTTNSPKVDDTEVLAERDDDRDAVQAPMRRFIRRHASIDRLSRVDETSVKDSLSNDSTDSSSARPSLSVPVSPLPRSFGEHRQIRRSISGTLQPPTVPRALELGGATPGRYEYGKRSMDVGRPRNLDQLVLGAMQPQPFPSEASPLPSPTVQFQETKSPRKMSFGDSLSPAWSRPSFNIQRSGRTSFSQDRDRAPVASPISPPKNYGSKSPALVQAMKKLRVPGKRSKSFSKGIGPGDVIIPDFDDYDFDEYDDGGAFEGSRPSMNLARPSMSGSRPSMSGARPSMSGVRPSMNLARPSVNLERKSFDTSSAGAGRSSLASAEMMTRLLQVHTDAMVATPLTATFPHEASEMPGSASAADAGMASETDASVHTAAEYSADSMVGLGIGTLAELPNASRPSLSASTSNGDLRGLRIADGHGNNLLKTPDAASLNGNGFVYVPKTPELMAFEDMLGRFGQREKELLKDISSRVGTTPAQTPGLGHGDGQKDYDFGALAKAKTEAASSGSGSTTSSKKAAGDDLNHHAP</sequence>
<feature type="compositionally biased region" description="Polar residues" evidence="1">
    <location>
        <begin position="315"/>
        <end position="325"/>
    </location>
</feature>
<dbReference type="EMBL" id="OOIP01000011">
    <property type="protein sequence ID" value="SPO38790.1"/>
    <property type="molecule type" value="Genomic_DNA"/>
</dbReference>
<accession>A0A5C3F3W1</accession>
<gene>
    <name evidence="2" type="ORF">PSFLO_04269</name>
</gene>
<feature type="compositionally biased region" description="Basic and acidic residues" evidence="1">
    <location>
        <begin position="1109"/>
        <end position="1125"/>
    </location>
</feature>
<feature type="compositionally biased region" description="Low complexity" evidence="1">
    <location>
        <begin position="1205"/>
        <end position="1220"/>
    </location>
</feature>
<feature type="compositionally biased region" description="Polar residues" evidence="1">
    <location>
        <begin position="1525"/>
        <end position="1538"/>
    </location>
</feature>
<feature type="compositionally biased region" description="Low complexity" evidence="1">
    <location>
        <begin position="1851"/>
        <end position="1865"/>
    </location>
</feature>
<dbReference type="Proteomes" id="UP000323386">
    <property type="component" value="Unassembled WGS sequence"/>
</dbReference>
<feature type="compositionally biased region" description="Basic and acidic residues" evidence="1">
    <location>
        <begin position="783"/>
        <end position="795"/>
    </location>
</feature>
<feature type="compositionally biased region" description="Polar residues" evidence="1">
    <location>
        <begin position="465"/>
        <end position="486"/>
    </location>
</feature>
<feature type="compositionally biased region" description="Basic and acidic residues" evidence="1">
    <location>
        <begin position="1866"/>
        <end position="1876"/>
    </location>
</feature>
<proteinExistence type="predicted"/>
<feature type="compositionally biased region" description="Basic and acidic residues" evidence="1">
    <location>
        <begin position="852"/>
        <end position="863"/>
    </location>
</feature>
<feature type="region of interest" description="Disordered" evidence="1">
    <location>
        <begin position="1441"/>
        <end position="1470"/>
    </location>
</feature>
<feature type="compositionally biased region" description="Low complexity" evidence="1">
    <location>
        <begin position="651"/>
        <end position="668"/>
    </location>
</feature>
<feature type="compositionally biased region" description="Low complexity" evidence="1">
    <location>
        <begin position="28"/>
        <end position="37"/>
    </location>
</feature>
<feature type="region of interest" description="Disordered" evidence="1">
    <location>
        <begin position="1848"/>
        <end position="1876"/>
    </location>
</feature>
<evidence type="ECO:0000313" key="3">
    <source>
        <dbReference type="Proteomes" id="UP000323386"/>
    </source>
</evidence>
<feature type="region of interest" description="Disordered" evidence="1">
    <location>
        <begin position="157"/>
        <end position="605"/>
    </location>
</feature>